<dbReference type="OrthoDB" id="6162211at2759"/>
<reference evidence="7 8" key="1">
    <citation type="submission" date="2020-06" db="EMBL/GenBank/DDBJ databases">
        <authorList>
            <person name="Li R."/>
            <person name="Bekaert M."/>
        </authorList>
    </citation>
    <scope>NUCLEOTIDE SEQUENCE [LARGE SCALE GENOMIC DNA]</scope>
    <source>
        <strain evidence="8">wild</strain>
    </source>
</reference>
<dbReference type="InterPro" id="IPR011011">
    <property type="entry name" value="Znf_FYVE_PHD"/>
</dbReference>
<evidence type="ECO:0000256" key="5">
    <source>
        <dbReference type="SAM" id="MobiDB-lite"/>
    </source>
</evidence>
<dbReference type="EMBL" id="CACVKT020000743">
    <property type="protein sequence ID" value="CAC5362583.1"/>
    <property type="molecule type" value="Genomic_DNA"/>
</dbReference>
<evidence type="ECO:0000256" key="4">
    <source>
        <dbReference type="PROSITE-ProRule" id="PRU00146"/>
    </source>
</evidence>
<feature type="domain" description="PHD-type" evidence="6">
    <location>
        <begin position="273"/>
        <end position="325"/>
    </location>
</feature>
<evidence type="ECO:0000313" key="7">
    <source>
        <dbReference type="EMBL" id="CAC5362583.1"/>
    </source>
</evidence>
<evidence type="ECO:0000259" key="6">
    <source>
        <dbReference type="PROSITE" id="PS50016"/>
    </source>
</evidence>
<dbReference type="SUPFAM" id="SSF57903">
    <property type="entry name" value="FYVE/PHD zinc finger"/>
    <property type="match status" value="1"/>
</dbReference>
<evidence type="ECO:0000256" key="1">
    <source>
        <dbReference type="ARBA" id="ARBA00022723"/>
    </source>
</evidence>
<feature type="compositionally biased region" description="Pro residues" evidence="5">
    <location>
        <begin position="194"/>
        <end position="203"/>
    </location>
</feature>
<proteinExistence type="predicted"/>
<dbReference type="InterPro" id="IPR013083">
    <property type="entry name" value="Znf_RING/FYVE/PHD"/>
</dbReference>
<feature type="compositionally biased region" description="Pro residues" evidence="5">
    <location>
        <begin position="162"/>
        <end position="185"/>
    </location>
</feature>
<name>A0A6J8A6S4_MYTCO</name>
<sequence length="325" mass="35920">MTNLVDRGDLLDEVTDYLENVLVPYYQRNLSKLAATSAVTSQSKQLNVQLDVVNGATCTLVKSTDLAMRKEAMAEFLVVSNVVDRVKELDGKVNKIVRINGKPTKCLTLPKTVFSKEKWQAIVNKIFDIQDEDVVDSEEQEEAAEALLPQPNRQLNVAPVLPSLPPPSPTPTTPMCTPPSSPSLPSPQFESEYPTPPSLPSTPPQLSLDEQVVMDDSFVLPPPPPSPTVCSEDDLDATLPMPPPELMYSEVIIEPIHVKQIAHLMTATPASPGNKCGKCRRIGRPGALWIQCCACERWFHRACSGLTYSRFKQMTEEVVWNCQHC</sequence>
<dbReference type="PROSITE" id="PS50016">
    <property type="entry name" value="ZF_PHD_2"/>
    <property type="match status" value="1"/>
</dbReference>
<evidence type="ECO:0000256" key="3">
    <source>
        <dbReference type="ARBA" id="ARBA00022833"/>
    </source>
</evidence>
<evidence type="ECO:0000313" key="8">
    <source>
        <dbReference type="Proteomes" id="UP000507470"/>
    </source>
</evidence>
<organism evidence="7 8">
    <name type="scientific">Mytilus coruscus</name>
    <name type="common">Sea mussel</name>
    <dbReference type="NCBI Taxonomy" id="42192"/>
    <lineage>
        <taxon>Eukaryota</taxon>
        <taxon>Metazoa</taxon>
        <taxon>Spiralia</taxon>
        <taxon>Lophotrochozoa</taxon>
        <taxon>Mollusca</taxon>
        <taxon>Bivalvia</taxon>
        <taxon>Autobranchia</taxon>
        <taxon>Pteriomorphia</taxon>
        <taxon>Mytilida</taxon>
        <taxon>Mytiloidea</taxon>
        <taxon>Mytilidae</taxon>
        <taxon>Mytilinae</taxon>
        <taxon>Mytilus</taxon>
    </lineage>
</organism>
<keyword evidence="1" id="KW-0479">Metal-binding</keyword>
<dbReference type="AlphaFoldDB" id="A0A6J8A6S4"/>
<dbReference type="Gene3D" id="3.30.40.10">
    <property type="entry name" value="Zinc/RING finger domain, C3HC4 (zinc finger)"/>
    <property type="match status" value="1"/>
</dbReference>
<dbReference type="InterPro" id="IPR019787">
    <property type="entry name" value="Znf_PHD-finger"/>
</dbReference>
<dbReference type="Proteomes" id="UP000507470">
    <property type="component" value="Unassembled WGS sequence"/>
</dbReference>
<keyword evidence="2 4" id="KW-0863">Zinc-finger</keyword>
<dbReference type="PROSITE" id="PS01359">
    <property type="entry name" value="ZF_PHD_1"/>
    <property type="match status" value="1"/>
</dbReference>
<evidence type="ECO:0000256" key="2">
    <source>
        <dbReference type="ARBA" id="ARBA00022771"/>
    </source>
</evidence>
<dbReference type="GO" id="GO:0008270">
    <property type="term" value="F:zinc ion binding"/>
    <property type="evidence" value="ECO:0007669"/>
    <property type="project" value="UniProtKB-KW"/>
</dbReference>
<keyword evidence="8" id="KW-1185">Reference proteome</keyword>
<feature type="region of interest" description="Disordered" evidence="5">
    <location>
        <begin position="136"/>
        <end position="206"/>
    </location>
</feature>
<dbReference type="InterPro" id="IPR019786">
    <property type="entry name" value="Zinc_finger_PHD-type_CS"/>
</dbReference>
<gene>
    <name evidence="7" type="ORF">MCOR_4311</name>
</gene>
<accession>A0A6J8A6S4</accession>
<protein>
    <recommendedName>
        <fullName evidence="6">PHD-type domain-containing protein</fullName>
    </recommendedName>
</protein>
<keyword evidence="3" id="KW-0862">Zinc</keyword>